<feature type="region of interest" description="Disordered" evidence="1">
    <location>
        <begin position="55"/>
        <end position="108"/>
    </location>
</feature>
<dbReference type="EMBL" id="JACIEK010000010">
    <property type="protein sequence ID" value="MBB3999459.1"/>
    <property type="molecule type" value="Genomic_DNA"/>
</dbReference>
<name>A0A7W6H6F1_9HYPH</name>
<feature type="chain" id="PRO_5030679950" description="Hydroxyquinol 1,2-dioxygenase" evidence="2">
    <location>
        <begin position="23"/>
        <end position="108"/>
    </location>
</feature>
<feature type="compositionally biased region" description="Basic and acidic residues" evidence="1">
    <location>
        <begin position="77"/>
        <end position="92"/>
    </location>
</feature>
<organism evidence="3 4">
    <name type="scientific">Aureimonas pseudogalii</name>
    <dbReference type="NCBI Taxonomy" id="1744844"/>
    <lineage>
        <taxon>Bacteria</taxon>
        <taxon>Pseudomonadati</taxon>
        <taxon>Pseudomonadota</taxon>
        <taxon>Alphaproteobacteria</taxon>
        <taxon>Hyphomicrobiales</taxon>
        <taxon>Aurantimonadaceae</taxon>
        <taxon>Aureimonas</taxon>
    </lineage>
</organism>
<evidence type="ECO:0000256" key="1">
    <source>
        <dbReference type="SAM" id="MobiDB-lite"/>
    </source>
</evidence>
<dbReference type="Proteomes" id="UP000542776">
    <property type="component" value="Unassembled WGS sequence"/>
</dbReference>
<evidence type="ECO:0000256" key="2">
    <source>
        <dbReference type="SAM" id="SignalP"/>
    </source>
</evidence>
<keyword evidence="4" id="KW-1185">Reference proteome</keyword>
<keyword evidence="2" id="KW-0732">Signal</keyword>
<dbReference type="RefSeq" id="WP_183201008.1">
    <property type="nucleotide sequence ID" value="NZ_JACIEK010000010.1"/>
</dbReference>
<evidence type="ECO:0008006" key="5">
    <source>
        <dbReference type="Google" id="ProtNLM"/>
    </source>
</evidence>
<proteinExistence type="predicted"/>
<evidence type="ECO:0000313" key="4">
    <source>
        <dbReference type="Proteomes" id="UP000542776"/>
    </source>
</evidence>
<feature type="signal peptide" evidence="2">
    <location>
        <begin position="1"/>
        <end position="22"/>
    </location>
</feature>
<comment type="caution">
    <text evidence="3">The sequence shown here is derived from an EMBL/GenBank/DDBJ whole genome shotgun (WGS) entry which is preliminary data.</text>
</comment>
<reference evidence="3 4" key="1">
    <citation type="submission" date="2020-08" db="EMBL/GenBank/DDBJ databases">
        <title>Genomic Encyclopedia of Type Strains, Phase IV (KMG-IV): sequencing the most valuable type-strain genomes for metagenomic binning, comparative biology and taxonomic classification.</title>
        <authorList>
            <person name="Goeker M."/>
        </authorList>
    </citation>
    <scope>NUCLEOTIDE SEQUENCE [LARGE SCALE GENOMIC DNA]</scope>
    <source>
        <strain evidence="3 4">DSM 102238</strain>
    </source>
</reference>
<dbReference type="AlphaFoldDB" id="A0A7W6H6F1"/>
<sequence length="108" mass="10863">MTRSLLVALPLAALLAASVASAEGLVPGSDTGTRDAQAFQDNSVGIGRFADPAASAERGYGYPVTPRAAPTPSQRNDAARTDDVRGPGDGTRRPAPAVGALVPGSDSF</sequence>
<evidence type="ECO:0000313" key="3">
    <source>
        <dbReference type="EMBL" id="MBB3999459.1"/>
    </source>
</evidence>
<protein>
    <recommendedName>
        <fullName evidence="5">Hydroxyquinol 1,2-dioxygenase</fullName>
    </recommendedName>
</protein>
<gene>
    <name evidence="3" type="ORF">GGR04_003329</name>
</gene>
<accession>A0A7W6H6F1</accession>